<evidence type="ECO:0000256" key="4">
    <source>
        <dbReference type="ARBA" id="ARBA00023125"/>
    </source>
</evidence>
<evidence type="ECO:0000256" key="7">
    <source>
        <dbReference type="SAM" id="MobiDB-lite"/>
    </source>
</evidence>
<dbReference type="GO" id="GO:0046983">
    <property type="term" value="F:protein dimerization activity"/>
    <property type="evidence" value="ECO:0007669"/>
    <property type="project" value="InterPro"/>
</dbReference>
<dbReference type="PANTHER" id="PTHR45614:SF30">
    <property type="entry name" value="MYB-RELATED PROTEIN B"/>
    <property type="match status" value="1"/>
</dbReference>
<keyword evidence="3" id="KW-0805">Transcription regulation</keyword>
<evidence type="ECO:0000313" key="10">
    <source>
        <dbReference type="Proteomes" id="UP000515145"/>
    </source>
</evidence>
<dbReference type="PROSITE" id="PS50090">
    <property type="entry name" value="MYB_LIKE"/>
    <property type="match status" value="3"/>
</dbReference>
<evidence type="ECO:0000256" key="3">
    <source>
        <dbReference type="ARBA" id="ARBA00023015"/>
    </source>
</evidence>
<evidence type="ECO:0000256" key="6">
    <source>
        <dbReference type="ARBA" id="ARBA00023242"/>
    </source>
</evidence>
<dbReference type="CTD" id="100005189"/>
<dbReference type="GO" id="GO:0000981">
    <property type="term" value="F:DNA-binding transcription factor activity, RNA polymerase II-specific"/>
    <property type="evidence" value="ECO:0007669"/>
    <property type="project" value="TreeGrafter"/>
</dbReference>
<evidence type="ECO:0000256" key="5">
    <source>
        <dbReference type="ARBA" id="ARBA00023163"/>
    </source>
</evidence>
<dbReference type="Proteomes" id="UP000515145">
    <property type="component" value="Chromosome 7"/>
</dbReference>
<name>A0A6P7IF40_9TELE</name>
<dbReference type="SUPFAM" id="SSF46689">
    <property type="entry name" value="Homeodomain-like"/>
    <property type="match status" value="2"/>
</dbReference>
<dbReference type="SUPFAM" id="SSF53098">
    <property type="entry name" value="Ribonuclease H-like"/>
    <property type="match status" value="1"/>
</dbReference>
<dbReference type="InterPro" id="IPR050560">
    <property type="entry name" value="MYB_TF"/>
</dbReference>
<organism evidence="10 11">
    <name type="scientific">Parambassis ranga</name>
    <name type="common">Indian glassy fish</name>
    <dbReference type="NCBI Taxonomy" id="210632"/>
    <lineage>
        <taxon>Eukaryota</taxon>
        <taxon>Metazoa</taxon>
        <taxon>Chordata</taxon>
        <taxon>Craniata</taxon>
        <taxon>Vertebrata</taxon>
        <taxon>Euteleostomi</taxon>
        <taxon>Actinopterygii</taxon>
        <taxon>Neopterygii</taxon>
        <taxon>Teleostei</taxon>
        <taxon>Neoteleostei</taxon>
        <taxon>Acanthomorphata</taxon>
        <taxon>Ovalentaria</taxon>
        <taxon>Ambassidae</taxon>
        <taxon>Parambassis</taxon>
    </lineage>
</organism>
<feature type="domain" description="HTH myb-type" evidence="9">
    <location>
        <begin position="75"/>
        <end position="130"/>
    </location>
</feature>
<dbReference type="Pfam" id="PF13921">
    <property type="entry name" value="Myb_DNA-bind_6"/>
    <property type="match status" value="1"/>
</dbReference>
<dbReference type="Gene3D" id="1.10.10.1070">
    <property type="entry name" value="Zinc finger, BED domain-containing"/>
    <property type="match status" value="1"/>
</dbReference>
<dbReference type="InterPro" id="IPR012337">
    <property type="entry name" value="RNaseH-like_sf"/>
</dbReference>
<evidence type="ECO:0000259" key="8">
    <source>
        <dbReference type="PROSITE" id="PS50090"/>
    </source>
</evidence>
<dbReference type="GO" id="GO:0000978">
    <property type="term" value="F:RNA polymerase II cis-regulatory region sequence-specific DNA binding"/>
    <property type="evidence" value="ECO:0007669"/>
    <property type="project" value="TreeGrafter"/>
</dbReference>
<dbReference type="InterPro" id="IPR001005">
    <property type="entry name" value="SANT/Myb"/>
</dbReference>
<accession>A0A6P7IF40</accession>
<feature type="domain" description="HTH myb-type" evidence="9">
    <location>
        <begin position="131"/>
        <end position="181"/>
    </location>
</feature>
<evidence type="ECO:0000259" key="9">
    <source>
        <dbReference type="PROSITE" id="PS51294"/>
    </source>
</evidence>
<dbReference type="SUPFAM" id="SSF140996">
    <property type="entry name" value="Hermes dimerisation domain"/>
    <property type="match status" value="1"/>
</dbReference>
<sequence>MNTVVLHMEDGDTKLCNDSDPADKNECKMKWTQEEDENLKILITNFGRKDWKTIASFLPGRTEVQCMQRWRTHLNPDLVKGYWSREEDEKIMELVEKYGTKHWTVIAKHLKGRMGKQCRERWHNHLDPVVKKSSWTDEEDLIIYKAHTILGNRWAEISKLLPGRTDNAVKNHWNCTIKRKVELGLLKDEADRISLDIQQFAEGEVDFQCDVVLDAEPVFSEVVRPETPTQHNEHQNVKKKKVAPPPQTSSSKREFFSSSSSFPPSSSSSPGSSSGATPSATQVDQKKLADAALRMIAEDMLPLSFVEGTGFRSFMNSIGPEYNRLSQRSMGLQLYDDVERTIKPQLIRDLKACLAKTKDSGSSIHVTIDLWTGGQSQSAEDPIIVVQLHFISDLWQIRRPVVAFRCLNRKNISTAVASEFEGVLLSYGIFSHSIGYVLANQAKETLAANNLFCDYKIMCASSRGEQDGDEVVAFLSDQMSETESPFSELKFGTRTTCVAKQLHMVIKDALKNSRVVENMLSQVHNVVAFFKNSAYWSEVLLKECNVSLCPSSSNCRWNSMMVSLRRMVQESAWTSIMTLLAQARIEANDTASAPPLVMVKREQVIDILGLLEPFEEALQVLQGSGVTISFIIPSLVGLDKALESRVTNYTHFSKALRTGLHTHFQSLIYQMDVIQAAVLDPRIKLQPFSDAKVEGQTEFLTPLSKYQARSVVESTLENMETSETATVEAAINQTSSEPIKDQDMEEESQDSTAMEGTCGTTDDNCDRVNGNSLKRKSTFSLLQLPAKNKKISELETYLSEPLSESSSSVLYWKSASRFPRLQSLARKLLAIPATSGGFDRLCPMAVCIVRAKRNRLPPHTTERLLLYKNSVKTKTVKKAGGSAKQ</sequence>
<dbReference type="Gene3D" id="1.10.10.60">
    <property type="entry name" value="Homeodomain-like"/>
    <property type="match status" value="3"/>
</dbReference>
<dbReference type="Pfam" id="PF00249">
    <property type="entry name" value="Myb_DNA-binding"/>
    <property type="match status" value="1"/>
</dbReference>
<keyword evidence="6" id="KW-0539">Nucleus</keyword>
<dbReference type="CDD" id="cd00167">
    <property type="entry name" value="SANT"/>
    <property type="match status" value="3"/>
</dbReference>
<dbReference type="Pfam" id="PF05699">
    <property type="entry name" value="Dimer_Tnp_hAT"/>
    <property type="match status" value="1"/>
</dbReference>
<evidence type="ECO:0000256" key="2">
    <source>
        <dbReference type="ARBA" id="ARBA00022737"/>
    </source>
</evidence>
<feature type="domain" description="HTH myb-type" evidence="9">
    <location>
        <begin position="23"/>
        <end position="74"/>
    </location>
</feature>
<feature type="compositionally biased region" description="Polar residues" evidence="7">
    <location>
        <begin position="750"/>
        <end position="762"/>
    </location>
</feature>
<keyword evidence="2" id="KW-0677">Repeat</keyword>
<dbReference type="InterPro" id="IPR008906">
    <property type="entry name" value="HATC_C_dom"/>
</dbReference>
<evidence type="ECO:0000256" key="1">
    <source>
        <dbReference type="ARBA" id="ARBA00004123"/>
    </source>
</evidence>
<dbReference type="FunFam" id="1.10.10.60:FF:000010">
    <property type="entry name" value="Transcriptional activator Myb isoform A"/>
    <property type="match status" value="1"/>
</dbReference>
<dbReference type="InterPro" id="IPR009057">
    <property type="entry name" value="Homeodomain-like_sf"/>
</dbReference>
<protein>
    <submittedName>
        <fullName evidence="11">V-myb avian myeloblastosis viral oncogene homolog-like 2a isoform X1</fullName>
    </submittedName>
</protein>
<dbReference type="PROSITE" id="PS51294">
    <property type="entry name" value="HTH_MYB"/>
    <property type="match status" value="3"/>
</dbReference>
<evidence type="ECO:0000313" key="11">
    <source>
        <dbReference type="RefSeq" id="XP_028266870.1"/>
    </source>
</evidence>
<feature type="compositionally biased region" description="Low complexity" evidence="7">
    <location>
        <begin position="256"/>
        <end position="274"/>
    </location>
</feature>
<keyword evidence="10" id="KW-1185">Reference proteome</keyword>
<gene>
    <name evidence="11" type="primary">mybl2a</name>
</gene>
<reference evidence="11" key="1">
    <citation type="submission" date="2025-08" db="UniProtKB">
        <authorList>
            <consortium name="RefSeq"/>
        </authorList>
    </citation>
    <scope>IDENTIFICATION</scope>
</reference>
<dbReference type="AlphaFoldDB" id="A0A6P7IF40"/>
<proteinExistence type="predicted"/>
<feature type="domain" description="Myb-like" evidence="8">
    <location>
        <begin position="23"/>
        <end position="74"/>
    </location>
</feature>
<dbReference type="InterPro" id="IPR017930">
    <property type="entry name" value="Myb_dom"/>
</dbReference>
<dbReference type="GeneID" id="114439226"/>
<feature type="domain" description="Myb-like" evidence="8">
    <location>
        <begin position="75"/>
        <end position="126"/>
    </location>
</feature>
<keyword evidence="5" id="KW-0804">Transcription</keyword>
<dbReference type="InParanoid" id="A0A6P7IF40"/>
<dbReference type="GO" id="GO:0005634">
    <property type="term" value="C:nucleus"/>
    <property type="evidence" value="ECO:0007669"/>
    <property type="project" value="UniProtKB-SubCell"/>
</dbReference>
<feature type="region of interest" description="Disordered" evidence="7">
    <location>
        <begin position="734"/>
        <end position="763"/>
    </location>
</feature>
<keyword evidence="4" id="KW-0238">DNA-binding</keyword>
<dbReference type="RefSeq" id="XP_028266870.1">
    <property type="nucleotide sequence ID" value="XM_028411069.1"/>
</dbReference>
<comment type="subcellular location">
    <subcellularLocation>
        <location evidence="1">Nucleus</location>
    </subcellularLocation>
</comment>
<feature type="region of interest" description="Disordered" evidence="7">
    <location>
        <begin position="223"/>
        <end position="283"/>
    </location>
</feature>
<dbReference type="PANTHER" id="PTHR45614">
    <property type="entry name" value="MYB PROTEIN-RELATED"/>
    <property type="match status" value="1"/>
</dbReference>
<dbReference type="FunFam" id="1.10.10.60:FF:000016">
    <property type="entry name" value="Transcriptional activator Myb isoform A"/>
    <property type="match status" value="1"/>
</dbReference>
<feature type="domain" description="Myb-like" evidence="8">
    <location>
        <begin position="127"/>
        <end position="177"/>
    </location>
</feature>
<dbReference type="OrthoDB" id="2143914at2759"/>
<dbReference type="SMART" id="SM00717">
    <property type="entry name" value="SANT"/>
    <property type="match status" value="3"/>
</dbReference>